<protein>
    <submittedName>
        <fullName evidence="1">Uncharacterized protein</fullName>
    </submittedName>
</protein>
<dbReference type="AlphaFoldDB" id="A0A8X6QTN2"/>
<reference evidence="1" key="1">
    <citation type="submission" date="2020-08" db="EMBL/GenBank/DDBJ databases">
        <title>Multicomponent nature underlies the extraordinary mechanical properties of spider dragline silk.</title>
        <authorList>
            <person name="Kono N."/>
            <person name="Nakamura H."/>
            <person name="Mori M."/>
            <person name="Yoshida Y."/>
            <person name="Ohtoshi R."/>
            <person name="Malay A.D."/>
            <person name="Moran D.A.P."/>
            <person name="Tomita M."/>
            <person name="Numata K."/>
            <person name="Arakawa K."/>
        </authorList>
    </citation>
    <scope>NUCLEOTIDE SEQUENCE</scope>
</reference>
<evidence type="ECO:0000313" key="2">
    <source>
        <dbReference type="Proteomes" id="UP000887013"/>
    </source>
</evidence>
<gene>
    <name evidence="1" type="ORF">NPIL_513331</name>
</gene>
<dbReference type="EMBL" id="BMAW01036529">
    <property type="protein sequence ID" value="GFU44351.1"/>
    <property type="molecule type" value="Genomic_DNA"/>
</dbReference>
<keyword evidence="2" id="KW-1185">Reference proteome</keyword>
<name>A0A8X6QTN2_NEPPI</name>
<comment type="caution">
    <text evidence="1">The sequence shown here is derived from an EMBL/GenBank/DDBJ whole genome shotgun (WGS) entry which is preliminary data.</text>
</comment>
<accession>A0A8X6QTN2</accession>
<sequence length="100" mass="11227">MPPKKSNTGRSIRHVMQLSVSRAAKAPTDSKLHELESILQEVLKSLKSEIHTEKLTRSESILQDVLKHRKSEITSSKSTSAIFYFKSCCNTQRVRLTAGS</sequence>
<organism evidence="1 2">
    <name type="scientific">Nephila pilipes</name>
    <name type="common">Giant wood spider</name>
    <name type="synonym">Nephila maculata</name>
    <dbReference type="NCBI Taxonomy" id="299642"/>
    <lineage>
        <taxon>Eukaryota</taxon>
        <taxon>Metazoa</taxon>
        <taxon>Ecdysozoa</taxon>
        <taxon>Arthropoda</taxon>
        <taxon>Chelicerata</taxon>
        <taxon>Arachnida</taxon>
        <taxon>Araneae</taxon>
        <taxon>Araneomorphae</taxon>
        <taxon>Entelegynae</taxon>
        <taxon>Araneoidea</taxon>
        <taxon>Nephilidae</taxon>
        <taxon>Nephila</taxon>
    </lineage>
</organism>
<evidence type="ECO:0000313" key="1">
    <source>
        <dbReference type="EMBL" id="GFU44351.1"/>
    </source>
</evidence>
<dbReference type="Proteomes" id="UP000887013">
    <property type="component" value="Unassembled WGS sequence"/>
</dbReference>
<proteinExistence type="predicted"/>